<name>A0A1U9YZK4_9HYPH</name>
<accession>A0A1U9YZK4</accession>
<dbReference type="KEGG" id="mmed:Mame_01516"/>
<keyword evidence="3" id="KW-1185">Reference proteome</keyword>
<dbReference type="AlphaFoldDB" id="A0A1U9YZK4"/>
<dbReference type="Proteomes" id="UP000191135">
    <property type="component" value="Chromosome"/>
</dbReference>
<sequence>MTSYFNKKAAKSAAVVGITAGIAIGGLVAITGGPVATIAVPFTMAAALFHYGGYCIGANDAEKKPQSTETPTTAAP</sequence>
<keyword evidence="1" id="KW-0812">Transmembrane</keyword>
<protein>
    <submittedName>
        <fullName evidence="2">Uncharacterized protein</fullName>
    </submittedName>
</protein>
<evidence type="ECO:0000256" key="1">
    <source>
        <dbReference type="SAM" id="Phobius"/>
    </source>
</evidence>
<proteinExistence type="predicted"/>
<gene>
    <name evidence="2" type="ORF">Mame_01516</name>
</gene>
<keyword evidence="1" id="KW-0472">Membrane</keyword>
<dbReference type="EMBL" id="CP020330">
    <property type="protein sequence ID" value="AQZ50869.1"/>
    <property type="molecule type" value="Genomic_DNA"/>
</dbReference>
<evidence type="ECO:0000313" key="2">
    <source>
        <dbReference type="EMBL" id="AQZ50869.1"/>
    </source>
</evidence>
<evidence type="ECO:0000313" key="3">
    <source>
        <dbReference type="Proteomes" id="UP000191135"/>
    </source>
</evidence>
<dbReference type="STRING" id="1122214.Mame_01516"/>
<feature type="transmembrane region" description="Helical" evidence="1">
    <location>
        <begin position="38"/>
        <end position="57"/>
    </location>
</feature>
<organism evidence="2 3">
    <name type="scientific">Martelella mediterranea DSM 17316</name>
    <dbReference type="NCBI Taxonomy" id="1122214"/>
    <lineage>
        <taxon>Bacteria</taxon>
        <taxon>Pseudomonadati</taxon>
        <taxon>Pseudomonadota</taxon>
        <taxon>Alphaproteobacteria</taxon>
        <taxon>Hyphomicrobiales</taxon>
        <taxon>Aurantimonadaceae</taxon>
        <taxon>Martelella</taxon>
    </lineage>
</organism>
<dbReference type="RefSeq" id="WP_155122050.1">
    <property type="nucleotide sequence ID" value="NZ_AQWH01000062.1"/>
</dbReference>
<reference evidence="2 3" key="1">
    <citation type="submission" date="2017-03" db="EMBL/GenBank/DDBJ databases">
        <title>Foreign affairs: Plasmid Transfer between Roseobacters and Rhizobia.</title>
        <authorList>
            <person name="Bartling P."/>
            <person name="Bunk B."/>
            <person name="Overmann J."/>
            <person name="Brinkmann H."/>
            <person name="Petersen J."/>
        </authorList>
    </citation>
    <scope>NUCLEOTIDE SEQUENCE [LARGE SCALE GENOMIC DNA]</scope>
    <source>
        <strain evidence="2 3">MACL11</strain>
    </source>
</reference>
<feature type="transmembrane region" description="Helical" evidence="1">
    <location>
        <begin position="12"/>
        <end position="32"/>
    </location>
</feature>
<keyword evidence="1" id="KW-1133">Transmembrane helix</keyword>